<sequence length="46" mass="5518">MNCVVAVDRIFAWISSMPFTWWWNWVWNGNPSHLKDQGRVPRQDDA</sequence>
<dbReference type="EMBL" id="LXQA010173889">
    <property type="protein sequence ID" value="MCI29636.1"/>
    <property type="molecule type" value="Genomic_DNA"/>
</dbReference>
<name>A0A392R1E3_9FABA</name>
<organism evidence="1 2">
    <name type="scientific">Trifolium medium</name>
    <dbReference type="NCBI Taxonomy" id="97028"/>
    <lineage>
        <taxon>Eukaryota</taxon>
        <taxon>Viridiplantae</taxon>
        <taxon>Streptophyta</taxon>
        <taxon>Embryophyta</taxon>
        <taxon>Tracheophyta</taxon>
        <taxon>Spermatophyta</taxon>
        <taxon>Magnoliopsida</taxon>
        <taxon>eudicotyledons</taxon>
        <taxon>Gunneridae</taxon>
        <taxon>Pentapetalae</taxon>
        <taxon>rosids</taxon>
        <taxon>fabids</taxon>
        <taxon>Fabales</taxon>
        <taxon>Fabaceae</taxon>
        <taxon>Papilionoideae</taxon>
        <taxon>50 kb inversion clade</taxon>
        <taxon>NPAAA clade</taxon>
        <taxon>Hologalegina</taxon>
        <taxon>IRL clade</taxon>
        <taxon>Trifolieae</taxon>
        <taxon>Trifolium</taxon>
    </lineage>
</organism>
<evidence type="ECO:0000313" key="2">
    <source>
        <dbReference type="Proteomes" id="UP000265520"/>
    </source>
</evidence>
<evidence type="ECO:0000313" key="1">
    <source>
        <dbReference type="EMBL" id="MCI29636.1"/>
    </source>
</evidence>
<keyword evidence="2" id="KW-1185">Reference proteome</keyword>
<reference evidence="1 2" key="1">
    <citation type="journal article" date="2018" name="Front. Plant Sci.">
        <title>Red Clover (Trifolium pratense) and Zigzag Clover (T. medium) - A Picture of Genomic Similarities and Differences.</title>
        <authorList>
            <person name="Dluhosova J."/>
            <person name="Istvanek J."/>
            <person name="Nedelnik J."/>
            <person name="Repkova J."/>
        </authorList>
    </citation>
    <scope>NUCLEOTIDE SEQUENCE [LARGE SCALE GENOMIC DNA]</scope>
    <source>
        <strain evidence="2">cv. 10/8</strain>
        <tissue evidence="1">Leaf</tissue>
    </source>
</reference>
<accession>A0A392R1E3</accession>
<dbReference type="Proteomes" id="UP000265520">
    <property type="component" value="Unassembled WGS sequence"/>
</dbReference>
<feature type="non-terminal residue" evidence="1">
    <location>
        <position position="46"/>
    </location>
</feature>
<protein>
    <submittedName>
        <fullName evidence="1">Uncharacterized protein</fullName>
    </submittedName>
</protein>
<comment type="caution">
    <text evidence="1">The sequence shown here is derived from an EMBL/GenBank/DDBJ whole genome shotgun (WGS) entry which is preliminary data.</text>
</comment>
<proteinExistence type="predicted"/>
<dbReference type="AlphaFoldDB" id="A0A392R1E3"/>